<feature type="transmembrane region" description="Helical" evidence="8">
    <location>
        <begin position="548"/>
        <end position="572"/>
    </location>
</feature>
<evidence type="ECO:0000256" key="4">
    <source>
        <dbReference type="ARBA" id="ARBA00022692"/>
    </source>
</evidence>
<evidence type="ECO:0000256" key="8">
    <source>
        <dbReference type="SAM" id="Phobius"/>
    </source>
</evidence>
<dbReference type="AlphaFoldDB" id="A0A9K3LDL6"/>
<keyword evidence="6 8" id="KW-0472">Membrane</keyword>
<proteinExistence type="inferred from homology"/>
<evidence type="ECO:0000313" key="11">
    <source>
        <dbReference type="Proteomes" id="UP000693970"/>
    </source>
</evidence>
<dbReference type="PANTHER" id="PTHR10010">
    <property type="entry name" value="SOLUTE CARRIER FAMILY 34 SODIUM PHOSPHATE , MEMBER 2-RELATED"/>
    <property type="match status" value="1"/>
</dbReference>
<reference evidence="10" key="1">
    <citation type="journal article" date="2021" name="Sci. Rep.">
        <title>Diploid genomic architecture of Nitzschia inconspicua, an elite biomass production diatom.</title>
        <authorList>
            <person name="Oliver A."/>
            <person name="Podell S."/>
            <person name="Pinowska A."/>
            <person name="Traller J.C."/>
            <person name="Smith S.R."/>
            <person name="McClure R."/>
            <person name="Beliaev A."/>
            <person name="Bohutskyi P."/>
            <person name="Hill E.A."/>
            <person name="Rabines A."/>
            <person name="Zheng H."/>
            <person name="Allen L.Z."/>
            <person name="Kuo A."/>
            <person name="Grigoriev I.V."/>
            <person name="Allen A.E."/>
            <person name="Hazlebeck D."/>
            <person name="Allen E.E."/>
        </authorList>
    </citation>
    <scope>NUCLEOTIDE SEQUENCE</scope>
    <source>
        <strain evidence="10">Hildebrandi</strain>
    </source>
</reference>
<feature type="transmembrane region" description="Helical" evidence="8">
    <location>
        <begin position="474"/>
        <end position="494"/>
    </location>
</feature>
<evidence type="ECO:0000256" key="6">
    <source>
        <dbReference type="ARBA" id="ARBA00023136"/>
    </source>
</evidence>
<sequence length="728" mass="78480">MSMDINDTCGANGKDFAVIDETSGSLVMVPLSDEEDEKAITDRDDAGGGSHAESIQTQSNHQKSKSRIGTVYRSTREKGIHVAVQSGHDSSPNSATLGDVDEESVTWADVATAACCHTASGWAYIALVLVLILLLLYFFMVGLDLLSSSFQVVSGCTAGSLLGGDTNPLASLLIGIVATALLQSSSTTTSIVVSMCGAGLDVQAGIYIVMGANVGTSVTSIIVSLSHMGQSEEFEAAFAGSSLYYLFNIYTAIVLFPLEVGTQYLFRLTKAMLPAEVGSGDSWNSPIKAIVNPLTRTIIIANKNLVTDISTGVAENCEEYYPVICEGGIESYATCKAGLIACDKATNKCPAFFQDGASKTDDLVSGYVCLVFAVVILSMCLVLLVSLLRIVLLGASRRIVYKATKMNGLLAVLIGIGVTILVQSSSATTSALIPLAGIGVLKLEDMYPLCVGADIGTTFTALMAALVSSSLDSLQIAFAHLFFNVTGAVMFYIIPFMRRFVISSARKLGVITRYWRGFPAFFIVFVFFLVPLLLLGMSSCFEKKSKGFTALGIFVVVVLFCCVVGFWCWWRFRSGKDKCLQFLSNRRRKKAAMMSIADDMDFMRVDIEYCKKEIAHIKDFSNMPFIMRMEERDGNAEYGDGHRRIDEAKAAALVDLDEAVSLYESCASAPWTQVLVGAADSVKEGFVLTRTPSRARSPSPTRHSRRLTSTSASGRRSSRKLDNVGSQN</sequence>
<feature type="transmembrane region" description="Helical" evidence="8">
    <location>
        <begin position="408"/>
        <end position="426"/>
    </location>
</feature>
<evidence type="ECO:0000256" key="7">
    <source>
        <dbReference type="SAM" id="MobiDB-lite"/>
    </source>
</evidence>
<dbReference type="GO" id="GO:0005436">
    <property type="term" value="F:sodium:phosphate symporter activity"/>
    <property type="evidence" value="ECO:0007669"/>
    <property type="project" value="InterPro"/>
</dbReference>
<dbReference type="GO" id="GO:0005886">
    <property type="term" value="C:plasma membrane"/>
    <property type="evidence" value="ECO:0007669"/>
    <property type="project" value="UniProtKB-SubCell"/>
</dbReference>
<dbReference type="Pfam" id="PF02690">
    <property type="entry name" value="Na_Pi_cotrans"/>
    <property type="match status" value="2"/>
</dbReference>
<feature type="compositionally biased region" description="Polar residues" evidence="7">
    <location>
        <begin position="690"/>
        <end position="701"/>
    </location>
</feature>
<dbReference type="EMBL" id="JAGRRH010000016">
    <property type="protein sequence ID" value="KAG7353352.1"/>
    <property type="molecule type" value="Genomic_DNA"/>
</dbReference>
<keyword evidence="11" id="KW-1185">Reference proteome</keyword>
<protein>
    <submittedName>
        <fullName evidence="10">Na+/phosphate symporter</fullName>
    </submittedName>
</protein>
<feature type="transmembrane region" description="Helical" evidence="8">
    <location>
        <begin position="204"/>
        <end position="225"/>
    </location>
</feature>
<organism evidence="10 11">
    <name type="scientific">Nitzschia inconspicua</name>
    <dbReference type="NCBI Taxonomy" id="303405"/>
    <lineage>
        <taxon>Eukaryota</taxon>
        <taxon>Sar</taxon>
        <taxon>Stramenopiles</taxon>
        <taxon>Ochrophyta</taxon>
        <taxon>Bacillariophyta</taxon>
        <taxon>Bacillariophyceae</taxon>
        <taxon>Bacillariophycidae</taxon>
        <taxon>Bacillariales</taxon>
        <taxon>Bacillariaceae</taxon>
        <taxon>Nitzschia</taxon>
    </lineage>
</organism>
<comment type="similarity">
    <text evidence="2">Belongs to the SLC34A transporter family.</text>
</comment>
<dbReference type="NCBIfam" id="NF037997">
    <property type="entry name" value="Na_Pi_symport"/>
    <property type="match status" value="1"/>
</dbReference>
<feature type="transmembrane region" description="Helical" evidence="8">
    <location>
        <begin position="364"/>
        <end position="388"/>
    </location>
</feature>
<name>A0A9K3LDL6_9STRA</name>
<feature type="transmembrane region" description="Helical" evidence="8">
    <location>
        <begin position="237"/>
        <end position="258"/>
    </location>
</feature>
<evidence type="ECO:0000313" key="10">
    <source>
        <dbReference type="EMBL" id="KAG7359523.1"/>
    </source>
</evidence>
<dbReference type="InterPro" id="IPR003841">
    <property type="entry name" value="Na/Pi_transpt"/>
</dbReference>
<dbReference type="Proteomes" id="UP000693970">
    <property type="component" value="Unassembled WGS sequence"/>
</dbReference>
<comment type="subcellular location">
    <subcellularLocation>
        <location evidence="1">Cell membrane</location>
        <topology evidence="1">Multi-pass membrane protein</topology>
    </subcellularLocation>
</comment>
<gene>
    <name evidence="9" type="ORF">IV203_002707</name>
    <name evidence="10" type="ORF">IV203_034621</name>
</gene>
<keyword evidence="3" id="KW-1003">Cell membrane</keyword>
<evidence type="ECO:0000256" key="1">
    <source>
        <dbReference type="ARBA" id="ARBA00004651"/>
    </source>
</evidence>
<dbReference type="OrthoDB" id="45906at2759"/>
<reference evidence="10" key="2">
    <citation type="submission" date="2021-04" db="EMBL/GenBank/DDBJ databases">
        <authorList>
            <person name="Podell S."/>
        </authorList>
    </citation>
    <scope>NUCLEOTIDE SEQUENCE</scope>
    <source>
        <strain evidence="10">Hildebrandi</strain>
    </source>
</reference>
<dbReference type="EMBL" id="JAGRRH010000013">
    <property type="protein sequence ID" value="KAG7359523.1"/>
    <property type="molecule type" value="Genomic_DNA"/>
</dbReference>
<feature type="region of interest" description="Disordered" evidence="7">
    <location>
        <begin position="689"/>
        <end position="728"/>
    </location>
</feature>
<feature type="transmembrane region" description="Helical" evidence="8">
    <location>
        <begin position="514"/>
        <end position="536"/>
    </location>
</feature>
<feature type="transmembrane region" description="Helical" evidence="8">
    <location>
        <begin position="122"/>
        <end position="146"/>
    </location>
</feature>
<evidence type="ECO:0000256" key="2">
    <source>
        <dbReference type="ARBA" id="ARBA00005808"/>
    </source>
</evidence>
<dbReference type="GO" id="GO:0044341">
    <property type="term" value="P:sodium-dependent phosphate transport"/>
    <property type="evidence" value="ECO:0007669"/>
    <property type="project" value="InterPro"/>
</dbReference>
<keyword evidence="5 8" id="KW-1133">Transmembrane helix</keyword>
<evidence type="ECO:0000256" key="5">
    <source>
        <dbReference type="ARBA" id="ARBA00022989"/>
    </source>
</evidence>
<keyword evidence="4 8" id="KW-0812">Transmembrane</keyword>
<comment type="caution">
    <text evidence="10">The sequence shown here is derived from an EMBL/GenBank/DDBJ whole genome shotgun (WGS) entry which is preliminary data.</text>
</comment>
<feature type="region of interest" description="Disordered" evidence="7">
    <location>
        <begin position="41"/>
        <end position="68"/>
    </location>
</feature>
<evidence type="ECO:0000256" key="3">
    <source>
        <dbReference type="ARBA" id="ARBA00022475"/>
    </source>
</evidence>
<dbReference type="PANTHER" id="PTHR10010:SF46">
    <property type="entry name" value="SODIUM-DEPENDENT PHOSPHATE TRANSPORT PROTEIN 2B"/>
    <property type="match status" value="1"/>
</dbReference>
<accession>A0A9K3LDL6</accession>
<evidence type="ECO:0000313" key="9">
    <source>
        <dbReference type="EMBL" id="KAG7353352.1"/>
    </source>
</evidence>